<dbReference type="PANTHER" id="PTHR43037:SF5">
    <property type="entry name" value="FERULOYL ESTERASE"/>
    <property type="match status" value="1"/>
</dbReference>
<name>A0ABX1FNU6_9PSEU</name>
<organism evidence="4 5">
    <name type="scientific">Lentzea indica</name>
    <dbReference type="NCBI Taxonomy" id="2604800"/>
    <lineage>
        <taxon>Bacteria</taxon>
        <taxon>Bacillati</taxon>
        <taxon>Actinomycetota</taxon>
        <taxon>Actinomycetes</taxon>
        <taxon>Pseudonocardiales</taxon>
        <taxon>Pseudonocardiaceae</taxon>
        <taxon>Lentzea</taxon>
    </lineage>
</organism>
<reference evidence="4 5" key="1">
    <citation type="submission" date="2019-08" db="EMBL/GenBank/DDBJ databases">
        <title>Lentzea from Indian Himalayas.</title>
        <authorList>
            <person name="Mandal S."/>
            <person name="Mallick Gupta A."/>
            <person name="Maiti P.K."/>
            <person name="Sarkar J."/>
            <person name="Mandal S."/>
        </authorList>
    </citation>
    <scope>NUCLEOTIDE SEQUENCE [LARGE SCALE GENOMIC DNA]</scope>
    <source>
        <strain evidence="4 5">PSKA42</strain>
    </source>
</reference>
<dbReference type="InterPro" id="IPR010126">
    <property type="entry name" value="Esterase_phb"/>
</dbReference>
<feature type="chain" id="PRO_5045618051" evidence="3">
    <location>
        <begin position="23"/>
        <end position="295"/>
    </location>
</feature>
<dbReference type="InterPro" id="IPR050955">
    <property type="entry name" value="Plant_Biomass_Hydrol_Est"/>
</dbReference>
<protein>
    <submittedName>
        <fullName evidence="4">PHB depolymerase family esterase</fullName>
    </submittedName>
</protein>
<dbReference type="Proteomes" id="UP001515943">
    <property type="component" value="Unassembled WGS sequence"/>
</dbReference>
<evidence type="ECO:0000313" key="4">
    <source>
        <dbReference type="EMBL" id="NKE60585.1"/>
    </source>
</evidence>
<proteinExistence type="predicted"/>
<evidence type="ECO:0000256" key="3">
    <source>
        <dbReference type="SAM" id="SignalP"/>
    </source>
</evidence>
<dbReference type="EMBL" id="VSRL01000128">
    <property type="protein sequence ID" value="NKE60585.1"/>
    <property type="molecule type" value="Genomic_DNA"/>
</dbReference>
<dbReference type="Pfam" id="PF10503">
    <property type="entry name" value="Esterase_PHB"/>
    <property type="match status" value="1"/>
</dbReference>
<accession>A0ABX1FNU6</accession>
<evidence type="ECO:0000256" key="1">
    <source>
        <dbReference type="ARBA" id="ARBA00022729"/>
    </source>
</evidence>
<dbReference type="NCBIfam" id="TIGR01840">
    <property type="entry name" value="esterase_phb"/>
    <property type="match status" value="1"/>
</dbReference>
<comment type="caution">
    <text evidence="4">The sequence shown here is derived from an EMBL/GenBank/DDBJ whole genome shotgun (WGS) entry which is preliminary data.</text>
</comment>
<feature type="signal peptide" evidence="3">
    <location>
        <begin position="1"/>
        <end position="22"/>
    </location>
</feature>
<dbReference type="InterPro" id="IPR029058">
    <property type="entry name" value="AB_hydrolase_fold"/>
</dbReference>
<dbReference type="SUPFAM" id="SSF53474">
    <property type="entry name" value="alpha/beta-Hydrolases"/>
    <property type="match status" value="2"/>
</dbReference>
<keyword evidence="1 3" id="KW-0732">Signal</keyword>
<keyword evidence="2" id="KW-0378">Hydrolase</keyword>
<gene>
    <name evidence="4" type="ORF">FXN61_28875</name>
</gene>
<dbReference type="Gene3D" id="3.40.50.1820">
    <property type="entry name" value="alpha/beta hydrolase"/>
    <property type="match status" value="1"/>
</dbReference>
<keyword evidence="5" id="KW-1185">Reference proteome</keyword>
<dbReference type="PANTHER" id="PTHR43037">
    <property type="entry name" value="UNNAMED PRODUCT-RELATED"/>
    <property type="match status" value="1"/>
</dbReference>
<dbReference type="RefSeq" id="WP_167977249.1">
    <property type="nucleotide sequence ID" value="NZ_VSRL01000128.1"/>
</dbReference>
<sequence>MFRIALALAVLLGLVVTPQASAATLVEVTNFGPNPSNLRLHVYKPDRVAARPAILLAVHYCTGSGPDFHRGAEFGRLADQYGFVIVYPSVTRADKCFDVSSPRALKRDGGSDPVGLNSMVRYALRQYGGDPARVYVTGVSSGAMMTNVMVANYPDVFQAGAAFAGVPEGCFATNDGSTWNSECANGRVLKTPRQWGDIARSAYPGYTGKRPRMQLWHGTQDDILRYPNFGEEVDQWTNVHGLSTTPTSTDQPQPNWTRRRYSDKVEAYSLQGVGHNLMASGMALRAIQFFGLDRR</sequence>
<evidence type="ECO:0000313" key="5">
    <source>
        <dbReference type="Proteomes" id="UP001515943"/>
    </source>
</evidence>
<evidence type="ECO:0000256" key="2">
    <source>
        <dbReference type="ARBA" id="ARBA00022801"/>
    </source>
</evidence>